<sequence>MRYLICKLACATCTMCQICALSAN</sequence>
<dbReference type="EMBL" id="GBXM01091055">
    <property type="protein sequence ID" value="JAH17522.1"/>
    <property type="molecule type" value="Transcribed_RNA"/>
</dbReference>
<organism evidence="1">
    <name type="scientific">Anguilla anguilla</name>
    <name type="common">European freshwater eel</name>
    <name type="synonym">Muraena anguilla</name>
    <dbReference type="NCBI Taxonomy" id="7936"/>
    <lineage>
        <taxon>Eukaryota</taxon>
        <taxon>Metazoa</taxon>
        <taxon>Chordata</taxon>
        <taxon>Craniata</taxon>
        <taxon>Vertebrata</taxon>
        <taxon>Euteleostomi</taxon>
        <taxon>Actinopterygii</taxon>
        <taxon>Neopterygii</taxon>
        <taxon>Teleostei</taxon>
        <taxon>Anguilliformes</taxon>
        <taxon>Anguillidae</taxon>
        <taxon>Anguilla</taxon>
    </lineage>
</organism>
<name>A0A0E9QM01_ANGAN</name>
<dbReference type="AlphaFoldDB" id="A0A0E9QM01"/>
<proteinExistence type="predicted"/>
<protein>
    <submittedName>
        <fullName evidence="1">Uncharacterized protein</fullName>
    </submittedName>
</protein>
<reference evidence="1" key="2">
    <citation type="journal article" date="2015" name="Fish Shellfish Immunol.">
        <title>Early steps in the European eel (Anguilla anguilla)-Vibrio vulnificus interaction in the gills: Role of the RtxA13 toxin.</title>
        <authorList>
            <person name="Callol A."/>
            <person name="Pajuelo D."/>
            <person name="Ebbesson L."/>
            <person name="Teles M."/>
            <person name="MacKenzie S."/>
            <person name="Amaro C."/>
        </authorList>
    </citation>
    <scope>NUCLEOTIDE SEQUENCE</scope>
</reference>
<accession>A0A0E9QM01</accession>
<evidence type="ECO:0000313" key="1">
    <source>
        <dbReference type="EMBL" id="JAH17522.1"/>
    </source>
</evidence>
<reference evidence="1" key="1">
    <citation type="submission" date="2014-11" db="EMBL/GenBank/DDBJ databases">
        <authorList>
            <person name="Amaro Gonzalez C."/>
        </authorList>
    </citation>
    <scope>NUCLEOTIDE SEQUENCE</scope>
</reference>